<keyword evidence="1" id="KW-0472">Membrane</keyword>
<dbReference type="Pfam" id="PF05857">
    <property type="entry name" value="TraX"/>
    <property type="match status" value="1"/>
</dbReference>
<dbReference type="InterPro" id="IPR008875">
    <property type="entry name" value="TraX"/>
</dbReference>
<organism evidence="2 3">
    <name type="scientific">Zhengella mangrovi</name>
    <dbReference type="NCBI Taxonomy" id="1982044"/>
    <lineage>
        <taxon>Bacteria</taxon>
        <taxon>Pseudomonadati</taxon>
        <taxon>Pseudomonadota</taxon>
        <taxon>Alphaproteobacteria</taxon>
        <taxon>Hyphomicrobiales</taxon>
        <taxon>Notoacmeibacteraceae</taxon>
        <taxon>Zhengella</taxon>
    </lineage>
</organism>
<accession>A0A2G1QGT5</accession>
<comment type="caution">
    <text evidence="2">The sequence shown here is derived from an EMBL/GenBank/DDBJ whole genome shotgun (WGS) entry which is preliminary data.</text>
</comment>
<protein>
    <recommendedName>
        <fullName evidence="4">Acyltransferase 3 domain-containing protein</fullName>
    </recommendedName>
</protein>
<dbReference type="AlphaFoldDB" id="A0A2G1QGT5"/>
<feature type="transmembrane region" description="Helical" evidence="1">
    <location>
        <begin position="171"/>
        <end position="188"/>
    </location>
</feature>
<dbReference type="Proteomes" id="UP000221168">
    <property type="component" value="Unassembled WGS sequence"/>
</dbReference>
<keyword evidence="3" id="KW-1185">Reference proteome</keyword>
<keyword evidence="1" id="KW-1133">Transmembrane helix</keyword>
<evidence type="ECO:0000256" key="1">
    <source>
        <dbReference type="SAM" id="Phobius"/>
    </source>
</evidence>
<feature type="transmembrane region" description="Helical" evidence="1">
    <location>
        <begin position="42"/>
        <end position="61"/>
    </location>
</feature>
<evidence type="ECO:0000313" key="3">
    <source>
        <dbReference type="Proteomes" id="UP000221168"/>
    </source>
</evidence>
<dbReference type="RefSeq" id="WP_099308706.1">
    <property type="nucleotide sequence ID" value="NZ_PDVP01000025.1"/>
</dbReference>
<feature type="transmembrane region" description="Helical" evidence="1">
    <location>
        <begin position="200"/>
        <end position="218"/>
    </location>
</feature>
<evidence type="ECO:0000313" key="2">
    <source>
        <dbReference type="EMBL" id="PHP64726.1"/>
    </source>
</evidence>
<gene>
    <name evidence="2" type="ORF">CSC94_22905</name>
</gene>
<evidence type="ECO:0008006" key="4">
    <source>
        <dbReference type="Google" id="ProtNLM"/>
    </source>
</evidence>
<dbReference type="OrthoDB" id="9781069at2"/>
<sequence length="265" mass="28909">METATRTASARPAVDNTDWLKTAAIIFVAIDHFGYYFMESDLWWSVLGRFAAPVFFFLLGYGRSTRVPALWIVAGIVLTVLDSAGNGWTWVAPNILLSFALIRWMRPLVVKLLVRHDALALAVIATALVAAAPFAGPMIEYGTSGWLWALFGLLQRLHADADPGLAPVSTLAPVRFGLVALAAAVFLWREQAAYGFPDPAFITFLVEMVLLVVVLYLYRRGPSALQPPVPASSVLRFVGRHTFDLYVLQLLASEALVALVPGLAP</sequence>
<proteinExistence type="predicted"/>
<feature type="transmembrane region" description="Helical" evidence="1">
    <location>
        <begin position="68"/>
        <end position="84"/>
    </location>
</feature>
<name>A0A2G1QGT5_9HYPH</name>
<feature type="transmembrane region" description="Helical" evidence="1">
    <location>
        <begin position="118"/>
        <end position="135"/>
    </location>
</feature>
<reference evidence="2 3" key="1">
    <citation type="submission" date="2017-10" db="EMBL/GenBank/DDBJ databases">
        <title>Sedimentibacterium mangrovi gen. nov., sp. nov., a novel member of family Phyllobacteriacea isolated from mangrove sediment.</title>
        <authorList>
            <person name="Liao H."/>
            <person name="Tian Y."/>
        </authorList>
    </citation>
    <scope>NUCLEOTIDE SEQUENCE [LARGE SCALE GENOMIC DNA]</scope>
    <source>
        <strain evidence="2 3">X9-2-2</strain>
    </source>
</reference>
<keyword evidence="1" id="KW-0812">Transmembrane</keyword>
<feature type="transmembrane region" description="Helical" evidence="1">
    <location>
        <begin position="90"/>
        <end position="106"/>
    </location>
</feature>
<dbReference type="EMBL" id="PDVP01000025">
    <property type="protein sequence ID" value="PHP64726.1"/>
    <property type="molecule type" value="Genomic_DNA"/>
</dbReference>